<organism evidence="3 4">
    <name type="scientific">Candidatus Pullibacteroides excrementavium</name>
    <dbReference type="NCBI Taxonomy" id="2840905"/>
    <lineage>
        <taxon>Bacteria</taxon>
        <taxon>Pseudomonadati</taxon>
        <taxon>Bacteroidota</taxon>
        <taxon>Bacteroidia</taxon>
        <taxon>Bacteroidales</taxon>
        <taxon>Candidatus Pullibacteroides</taxon>
    </lineage>
</organism>
<dbReference type="PANTHER" id="PTHR34580:SF9">
    <property type="entry name" value="SLL5097 PROTEIN"/>
    <property type="match status" value="1"/>
</dbReference>
<accession>A0A9D9DY95</accession>
<name>A0A9D9DY95_9BACT</name>
<reference evidence="3" key="2">
    <citation type="journal article" date="2021" name="PeerJ">
        <title>Extensive microbial diversity within the chicken gut microbiome revealed by metagenomics and culture.</title>
        <authorList>
            <person name="Gilroy R."/>
            <person name="Ravi A."/>
            <person name="Getino M."/>
            <person name="Pursley I."/>
            <person name="Horton D.L."/>
            <person name="Alikhan N.F."/>
            <person name="Baker D."/>
            <person name="Gharbi K."/>
            <person name="Hall N."/>
            <person name="Watson M."/>
            <person name="Adriaenssens E.M."/>
            <person name="Foster-Nyarko E."/>
            <person name="Jarju S."/>
            <person name="Secka A."/>
            <person name="Antonio M."/>
            <person name="Oren A."/>
            <person name="Chaudhuri R.R."/>
            <person name="La Ragione R."/>
            <person name="Hildebrand F."/>
            <person name="Pallen M.J."/>
        </authorList>
    </citation>
    <scope>NUCLEOTIDE SEQUENCE</scope>
    <source>
        <strain evidence="3">2889</strain>
    </source>
</reference>
<reference evidence="3" key="1">
    <citation type="submission" date="2020-10" db="EMBL/GenBank/DDBJ databases">
        <authorList>
            <person name="Gilroy R."/>
        </authorList>
    </citation>
    <scope>NUCLEOTIDE SEQUENCE</scope>
    <source>
        <strain evidence="3">2889</strain>
    </source>
</reference>
<dbReference type="InterPro" id="IPR051534">
    <property type="entry name" value="CBASS_pafABC_assoc_protein"/>
</dbReference>
<evidence type="ECO:0000259" key="2">
    <source>
        <dbReference type="Pfam" id="PF25583"/>
    </source>
</evidence>
<gene>
    <name evidence="3" type="ORF">IAB08_09995</name>
</gene>
<dbReference type="Pfam" id="PF13280">
    <property type="entry name" value="WYL"/>
    <property type="match status" value="1"/>
</dbReference>
<dbReference type="EMBL" id="JADIMZ010000155">
    <property type="protein sequence ID" value="MBO8433604.1"/>
    <property type="molecule type" value="Genomic_DNA"/>
</dbReference>
<dbReference type="InterPro" id="IPR026881">
    <property type="entry name" value="WYL_dom"/>
</dbReference>
<evidence type="ECO:0000313" key="4">
    <source>
        <dbReference type="Proteomes" id="UP000823612"/>
    </source>
</evidence>
<comment type="caution">
    <text evidence="3">The sequence shown here is derived from an EMBL/GenBank/DDBJ whole genome shotgun (WGS) entry which is preliminary data.</text>
</comment>
<evidence type="ECO:0000313" key="3">
    <source>
        <dbReference type="EMBL" id="MBO8433604.1"/>
    </source>
</evidence>
<feature type="domain" description="WCX" evidence="2">
    <location>
        <begin position="246"/>
        <end position="315"/>
    </location>
</feature>
<dbReference type="PROSITE" id="PS52050">
    <property type="entry name" value="WYL"/>
    <property type="match status" value="1"/>
</dbReference>
<dbReference type="Pfam" id="PF25583">
    <property type="entry name" value="WCX"/>
    <property type="match status" value="1"/>
</dbReference>
<evidence type="ECO:0000259" key="1">
    <source>
        <dbReference type="Pfam" id="PF13280"/>
    </source>
</evidence>
<dbReference type="InterPro" id="IPR057727">
    <property type="entry name" value="WCX_dom"/>
</dbReference>
<dbReference type="Proteomes" id="UP000823612">
    <property type="component" value="Unassembled WGS sequence"/>
</dbReference>
<proteinExistence type="predicted"/>
<dbReference type="PANTHER" id="PTHR34580">
    <property type="match status" value="1"/>
</dbReference>
<sequence length="335" mass="38702">MAKDNQIRRMALVINKLNVPGRYVATQDLVDYVEHAMRERFSDTAGVELRTLQRDFKTIEALFGLVIRFSRRHGGYYIAGQEENSIVDYTALLLNFELLSAIDADSTVQKYVLAEHRRSEFRVGISELLEAIRLRHPVEFDYVMVRHGNTVVHKRINPHFLKESQGRWYLIGYDVPLDNLDAGRETRYPSGRESASSGLRLKTFGLDRMSGLQMLEQEKFRRNEEIDIPALFRECYGIWNNPDDPVEEVVVKYDALDGAFVKSLPLHPSQEIVEETADYVVVRFRIRITNDFVMALLSRSRSLEVLKPLSLRERVYKVYLDAVERNRPAESGSSV</sequence>
<protein>
    <submittedName>
        <fullName evidence="3">WYL domain-containing protein</fullName>
    </submittedName>
</protein>
<feature type="domain" description="WYL" evidence="1">
    <location>
        <begin position="126"/>
        <end position="213"/>
    </location>
</feature>
<dbReference type="AlphaFoldDB" id="A0A9D9DY95"/>